<feature type="domain" description="IrrE N-terminal-like" evidence="1">
    <location>
        <begin position="40"/>
        <end position="104"/>
    </location>
</feature>
<evidence type="ECO:0000259" key="1">
    <source>
        <dbReference type="Pfam" id="PF06114"/>
    </source>
</evidence>
<protein>
    <recommendedName>
        <fullName evidence="1">IrrE N-terminal-like domain-containing protein</fullName>
    </recommendedName>
</protein>
<proteinExistence type="predicted"/>
<evidence type="ECO:0000313" key="3">
    <source>
        <dbReference type="Proteomes" id="UP000029072"/>
    </source>
</evidence>
<dbReference type="eggNOG" id="ENOG502ZX0Y">
    <property type="taxonomic scope" value="Bacteria"/>
</dbReference>
<dbReference type="Gene3D" id="1.10.10.2910">
    <property type="match status" value="1"/>
</dbReference>
<dbReference type="InterPro" id="IPR010359">
    <property type="entry name" value="IrrE_HExxH"/>
</dbReference>
<name>A0A087ACP9_9BIFI</name>
<comment type="caution">
    <text evidence="2">The sequence shown here is derived from an EMBL/GenBank/DDBJ whole genome shotgun (WGS) entry which is preliminary data.</text>
</comment>
<organism evidence="2 3">
    <name type="scientific">Bifidobacterium callitrichos DSM 23973</name>
    <dbReference type="NCBI Taxonomy" id="1437609"/>
    <lineage>
        <taxon>Bacteria</taxon>
        <taxon>Bacillati</taxon>
        <taxon>Actinomycetota</taxon>
        <taxon>Actinomycetes</taxon>
        <taxon>Bifidobacteriales</taxon>
        <taxon>Bifidobacteriaceae</taxon>
        <taxon>Bifidobacterium</taxon>
    </lineage>
</organism>
<evidence type="ECO:0000313" key="2">
    <source>
        <dbReference type="EMBL" id="KFI56549.1"/>
    </source>
</evidence>
<gene>
    <name evidence="2" type="ORF">BCAL_0144</name>
</gene>
<accession>A0A087ACP9</accession>
<dbReference type="Pfam" id="PF06114">
    <property type="entry name" value="Peptidase_M78"/>
    <property type="match status" value="1"/>
</dbReference>
<dbReference type="Proteomes" id="UP000029072">
    <property type="component" value="Unassembled WGS sequence"/>
</dbReference>
<dbReference type="EMBL" id="JGYS01000001">
    <property type="protein sequence ID" value="KFI56549.1"/>
    <property type="molecule type" value="Genomic_DNA"/>
</dbReference>
<dbReference type="RefSeq" id="WP_193350953.1">
    <property type="nucleotide sequence ID" value="NZ_JDUV01000040.1"/>
</dbReference>
<sequence>MIAPIPVDTHLNYGPMRMRLYGAAPKLKVMSALLPDDLEGLYRFSTDVILIDRTMTYTRKRCTLVHELVHRAYGDMGHCRELRCRIQTARRLIDERDYARAEFMYDGDPWLMADELNVTVDVINDYRIWLHDRAV</sequence>
<reference evidence="2 3" key="1">
    <citation type="submission" date="2014-03" db="EMBL/GenBank/DDBJ databases">
        <title>Genomics of Bifidobacteria.</title>
        <authorList>
            <person name="Ventura M."/>
            <person name="Milani C."/>
            <person name="Lugli G.A."/>
        </authorList>
    </citation>
    <scope>NUCLEOTIDE SEQUENCE [LARGE SCALE GENOMIC DNA]</scope>
    <source>
        <strain evidence="2 3">DSM 23973</strain>
    </source>
</reference>
<dbReference type="STRING" id="1437609.BCAL_0144"/>
<dbReference type="AlphaFoldDB" id="A0A087ACP9"/>